<dbReference type="Pfam" id="PF14818">
    <property type="entry name" value="SOGA1-2-like_CC"/>
    <property type="match status" value="1"/>
</dbReference>
<dbReference type="Ensembl" id="ENSCPOT00000025559.2">
    <property type="protein sequence ID" value="ENSCPOP00000014243.2"/>
    <property type="gene ID" value="ENSCPOG00000020737.2"/>
</dbReference>
<protein>
    <submittedName>
        <fullName evidence="4">KIAA0408</fullName>
    </submittedName>
</protein>
<sequence>MDLQKQWENTEPNWHKEKMELLDQFDSERKEWESQWKIMQKKIEELCHEVKLRRKINRGEGAKVLGLDHETGIGSEMLAPPPNEPSSGQCELTEMDHSSAWEGKHGTGQSLLDEENALCKGQKLPKKSKVAFIDLLATGKQKGHEALPGLGTSEEERKSCSGALHTALEELARVSEELCSFQEEIRKQSSHRRMKSDSFLQETPKAVSAPQGNHLINNGQCIFPISFEKEKQTRGKNLSCTSVSQNNSVKSCGIGAVDLQTHETPPVPPPRSTSRNFPSSYSGQAQEQLKGSVDHKSWAACGSPGGRSCSPPFLSRQREIPTLGPDEGKTLEDSVVFSSLTPEIQIDSRAPGSVRLGVSPCTFEVDAKRSPSALRFQNTCSLPTKPQLENVLADHSEKSPVLPVNNDSSSLVAQSSGPLGSFTCGFERTTRNEKLATKTDEFNRTVFRTDKHCHAAWQNESYSQSSEDSKPSDTPPAPVGGLSVSDNVTDILKTSTYVPEPTENVPVNHTGKSTAGLARQMQEQMPSGGYRTVLQERDWRPSSLSGRPRSADPRSNYGVVEKLLKTYETSAGPAFWSSKCVRENWTKWDTDVSDSSTSSRCLQGIQMEQEFQPRTVWGGGQQVKPGVDRRKVTEESMAVKATHGKGFLRPARPANRRLPSRWASRSPSAPPALRRTAPSHTISLLSETPVV</sequence>
<evidence type="ECO:0000256" key="2">
    <source>
        <dbReference type="SAM" id="MobiDB-lite"/>
    </source>
</evidence>
<feature type="region of interest" description="Disordered" evidence="2">
    <location>
        <begin position="260"/>
        <end position="282"/>
    </location>
</feature>
<dbReference type="CTD" id="9729"/>
<dbReference type="STRING" id="10141.ENSCPOP00000014243"/>
<reference evidence="4" key="2">
    <citation type="submission" date="2025-08" db="UniProtKB">
        <authorList>
            <consortium name="Ensembl"/>
        </authorList>
    </citation>
    <scope>IDENTIFICATION</scope>
    <source>
        <strain evidence="4">2N</strain>
    </source>
</reference>
<dbReference type="PANTHER" id="PTHR15705:SF1">
    <property type="entry name" value="RIKEN CDNA 9330159F19 GENE"/>
    <property type="match status" value="1"/>
</dbReference>
<keyword evidence="1" id="KW-0175">Coiled coil</keyword>
<accession>H0VU70</accession>
<dbReference type="EMBL" id="AAKN02038190">
    <property type="status" value="NOT_ANNOTATED_CDS"/>
    <property type="molecule type" value="Genomic_DNA"/>
</dbReference>
<feature type="compositionally biased region" description="Polar residues" evidence="2">
    <location>
        <begin position="680"/>
        <end position="691"/>
    </location>
</feature>
<dbReference type="OrthoDB" id="9519728at2759"/>
<dbReference type="Bgee" id="ENSCPOG00000020737">
    <property type="expression patterns" value="Expressed in cerebellum and 12 other cell types or tissues"/>
</dbReference>
<dbReference type="GeneID" id="100732198"/>
<dbReference type="FunCoup" id="H0VU70">
    <property type="interactions" value="26"/>
</dbReference>
<dbReference type="GeneTree" id="ENSGT00390000001962"/>
<evidence type="ECO:0000256" key="1">
    <source>
        <dbReference type="ARBA" id="ARBA00023054"/>
    </source>
</evidence>
<name>H0VU70_CAVPO</name>
<reference evidence="4" key="3">
    <citation type="submission" date="2025-09" db="UniProtKB">
        <authorList>
            <consortium name="Ensembl"/>
        </authorList>
    </citation>
    <scope>IDENTIFICATION</scope>
    <source>
        <strain evidence="4">2N</strain>
    </source>
</reference>
<dbReference type="Proteomes" id="UP000005447">
    <property type="component" value="Unassembled WGS sequence"/>
</dbReference>
<dbReference type="eggNOG" id="ENOG502RJ9I">
    <property type="taxonomic scope" value="Eukaryota"/>
</dbReference>
<evidence type="ECO:0000313" key="4">
    <source>
        <dbReference type="Ensembl" id="ENSCPOP00000014243.2"/>
    </source>
</evidence>
<dbReference type="VEuPathDB" id="HostDB:ENSCPOG00000020737"/>
<keyword evidence="5" id="KW-1185">Reference proteome</keyword>
<dbReference type="AlphaFoldDB" id="H0VU70"/>
<feature type="region of interest" description="Disordered" evidence="2">
    <location>
        <begin position="310"/>
        <end position="329"/>
    </location>
</feature>
<dbReference type="PANTHER" id="PTHR15705">
    <property type="entry name" value="MCG7194, ISOFORM CRA_A"/>
    <property type="match status" value="1"/>
</dbReference>
<evidence type="ECO:0000313" key="5">
    <source>
        <dbReference type="Proteomes" id="UP000005447"/>
    </source>
</evidence>
<dbReference type="KEGG" id="cpoc:100732198"/>
<dbReference type="OMA" id="MPNVINM"/>
<dbReference type="InParanoid" id="H0VU70"/>
<organism evidence="4 5">
    <name type="scientific">Cavia porcellus</name>
    <name type="common">Guinea pig</name>
    <dbReference type="NCBI Taxonomy" id="10141"/>
    <lineage>
        <taxon>Eukaryota</taxon>
        <taxon>Metazoa</taxon>
        <taxon>Chordata</taxon>
        <taxon>Craniata</taxon>
        <taxon>Vertebrata</taxon>
        <taxon>Euteleostomi</taxon>
        <taxon>Mammalia</taxon>
        <taxon>Eutheria</taxon>
        <taxon>Euarchontoglires</taxon>
        <taxon>Glires</taxon>
        <taxon>Rodentia</taxon>
        <taxon>Hystricomorpha</taxon>
        <taxon>Caviidae</taxon>
        <taxon>Cavia</taxon>
    </lineage>
</organism>
<reference evidence="5" key="1">
    <citation type="journal article" date="2011" name="Nature">
        <title>A high-resolution map of human evolutionary constraint using 29 mammals.</title>
        <authorList>
            <person name="Lindblad-Toh K."/>
            <person name="Garber M."/>
            <person name="Zuk O."/>
            <person name="Lin M.F."/>
            <person name="Parker B.J."/>
            <person name="Washietl S."/>
            <person name="Kheradpour P."/>
            <person name="Ernst J."/>
            <person name="Jordan G."/>
            <person name="Mauceli E."/>
            <person name="Ward L.D."/>
            <person name="Lowe C.B."/>
            <person name="Holloway A.K."/>
            <person name="Clamp M."/>
            <person name="Gnerre S."/>
            <person name="Alfoldi J."/>
            <person name="Beal K."/>
            <person name="Chang J."/>
            <person name="Clawson H."/>
            <person name="Cuff J."/>
            <person name="Di Palma F."/>
            <person name="Fitzgerald S."/>
            <person name="Flicek P."/>
            <person name="Guttman M."/>
            <person name="Hubisz M.J."/>
            <person name="Jaffe D.B."/>
            <person name="Jungreis I."/>
            <person name="Kent W.J."/>
            <person name="Kostka D."/>
            <person name="Lara M."/>
            <person name="Martins A.L."/>
            <person name="Massingham T."/>
            <person name="Moltke I."/>
            <person name="Raney B.J."/>
            <person name="Rasmussen M.D."/>
            <person name="Robinson J."/>
            <person name="Stark A."/>
            <person name="Vilella A.J."/>
            <person name="Wen J."/>
            <person name="Xie X."/>
            <person name="Zody M.C."/>
            <person name="Baldwin J."/>
            <person name="Bloom T."/>
            <person name="Chin C.W."/>
            <person name="Heiman D."/>
            <person name="Nicol R."/>
            <person name="Nusbaum C."/>
            <person name="Young S."/>
            <person name="Wilkinson J."/>
            <person name="Worley K.C."/>
            <person name="Kovar C.L."/>
            <person name="Muzny D.M."/>
            <person name="Gibbs R.A."/>
            <person name="Cree A."/>
            <person name="Dihn H.H."/>
            <person name="Fowler G."/>
            <person name="Jhangiani S."/>
            <person name="Joshi V."/>
            <person name="Lee S."/>
            <person name="Lewis L.R."/>
            <person name="Nazareth L.V."/>
            <person name="Okwuonu G."/>
            <person name="Santibanez J."/>
            <person name="Warren W.C."/>
            <person name="Mardis E.R."/>
            <person name="Weinstock G.M."/>
            <person name="Wilson R.K."/>
            <person name="Delehaunty K."/>
            <person name="Dooling D."/>
            <person name="Fronik C."/>
            <person name="Fulton L."/>
            <person name="Fulton B."/>
            <person name="Graves T."/>
            <person name="Minx P."/>
            <person name="Sodergren E."/>
            <person name="Birney E."/>
            <person name="Margulies E.H."/>
            <person name="Herrero J."/>
            <person name="Green E.D."/>
            <person name="Haussler D."/>
            <person name="Siepel A."/>
            <person name="Goldman N."/>
            <person name="Pollard K.S."/>
            <person name="Pedersen J.S."/>
            <person name="Lander E.S."/>
            <person name="Kellis M."/>
        </authorList>
    </citation>
    <scope>NUCLEOTIDE SEQUENCE [LARGE SCALE GENOMIC DNA]</scope>
    <source>
        <strain evidence="5">2N</strain>
    </source>
</reference>
<dbReference type="InterPro" id="IPR027882">
    <property type="entry name" value="SOGA1/2-like_CC"/>
</dbReference>
<gene>
    <name evidence="4" type="primary">KIAA0408</name>
</gene>
<dbReference type="HOGENOM" id="CLU_024871_0_0_1"/>
<feature type="region of interest" description="Disordered" evidence="2">
    <location>
        <begin position="642"/>
        <end position="691"/>
    </location>
</feature>
<feature type="region of interest" description="Disordered" evidence="2">
    <location>
        <begin position="458"/>
        <end position="488"/>
    </location>
</feature>
<evidence type="ECO:0000259" key="3">
    <source>
        <dbReference type="Pfam" id="PF14818"/>
    </source>
</evidence>
<proteinExistence type="predicted"/>
<feature type="compositionally biased region" description="Polar residues" evidence="2">
    <location>
        <begin position="272"/>
        <end position="282"/>
    </location>
</feature>
<feature type="compositionally biased region" description="Low complexity" evidence="2">
    <location>
        <begin position="660"/>
        <end position="679"/>
    </location>
</feature>
<feature type="domain" description="SOGA 1/2-like coiled-coil" evidence="3">
    <location>
        <begin position="1"/>
        <end position="54"/>
    </location>
</feature>